<dbReference type="SMART" id="SM00339">
    <property type="entry name" value="FH"/>
    <property type="match status" value="1"/>
</dbReference>
<gene>
    <name evidence="10" type="primary">FOXL1</name>
</gene>
<dbReference type="GO" id="GO:0009653">
    <property type="term" value="P:anatomical structure morphogenesis"/>
    <property type="evidence" value="ECO:0007669"/>
    <property type="project" value="TreeGrafter"/>
</dbReference>
<evidence type="ECO:0000256" key="7">
    <source>
        <dbReference type="SAM" id="MobiDB-lite"/>
    </source>
</evidence>
<dbReference type="GO" id="GO:0000978">
    <property type="term" value="F:RNA polymerase II cis-regulatory region sequence-specific DNA binding"/>
    <property type="evidence" value="ECO:0007669"/>
    <property type="project" value="TreeGrafter"/>
</dbReference>
<name>A0A6I9YSB3_9SAUR</name>
<keyword evidence="9" id="KW-1185">Reference proteome</keyword>
<feature type="compositionally biased region" description="Low complexity" evidence="7">
    <location>
        <begin position="278"/>
        <end position="288"/>
    </location>
</feature>
<dbReference type="PANTHER" id="PTHR11829:SF204">
    <property type="entry name" value="FORKHEAD BOX PROTEIN L1"/>
    <property type="match status" value="1"/>
</dbReference>
<feature type="compositionally biased region" description="Acidic residues" evidence="7">
    <location>
        <begin position="199"/>
        <end position="211"/>
    </location>
</feature>
<dbReference type="PROSITE" id="PS00657">
    <property type="entry name" value="FORK_HEAD_1"/>
    <property type="match status" value="1"/>
</dbReference>
<dbReference type="GO" id="GO:0000981">
    <property type="term" value="F:DNA-binding transcription factor activity, RNA polymerase II-specific"/>
    <property type="evidence" value="ECO:0007669"/>
    <property type="project" value="TreeGrafter"/>
</dbReference>
<evidence type="ECO:0000313" key="9">
    <source>
        <dbReference type="Proteomes" id="UP000504617"/>
    </source>
</evidence>
<feature type="compositionally biased region" description="Basic and acidic residues" evidence="7">
    <location>
        <begin position="152"/>
        <end position="164"/>
    </location>
</feature>
<accession>A0A6I9YSB3</accession>
<dbReference type="InterPro" id="IPR050211">
    <property type="entry name" value="FOX_domain-containing"/>
</dbReference>
<dbReference type="Pfam" id="PF00250">
    <property type="entry name" value="Forkhead"/>
    <property type="match status" value="1"/>
</dbReference>
<dbReference type="FunFam" id="1.10.10.10:FF:000016">
    <property type="entry name" value="Forkhead box protein I1"/>
    <property type="match status" value="1"/>
</dbReference>
<comment type="subcellular location">
    <subcellularLocation>
        <location evidence="1 6">Nucleus</location>
    </subcellularLocation>
</comment>
<dbReference type="InterPro" id="IPR030456">
    <property type="entry name" value="TF_fork_head_CS_2"/>
</dbReference>
<dbReference type="GO" id="GO:0030154">
    <property type="term" value="P:cell differentiation"/>
    <property type="evidence" value="ECO:0007669"/>
    <property type="project" value="TreeGrafter"/>
</dbReference>
<feature type="compositionally biased region" description="Low complexity" evidence="7">
    <location>
        <begin position="168"/>
        <end position="185"/>
    </location>
</feature>
<dbReference type="CTD" id="2300"/>
<protein>
    <submittedName>
        <fullName evidence="10">Forkhead box protein L1</fullName>
    </submittedName>
</protein>
<keyword evidence="2" id="KW-0805">Transcription regulation</keyword>
<keyword evidence="5 6" id="KW-0539">Nucleus</keyword>
<feature type="DNA-binding region" description="Fork-head" evidence="6">
    <location>
        <begin position="45"/>
        <end position="139"/>
    </location>
</feature>
<dbReference type="PROSITE" id="PS00658">
    <property type="entry name" value="FORK_HEAD_2"/>
    <property type="match status" value="1"/>
</dbReference>
<dbReference type="PROSITE" id="PS50039">
    <property type="entry name" value="FORK_HEAD_3"/>
    <property type="match status" value="1"/>
</dbReference>
<dbReference type="InterPro" id="IPR001766">
    <property type="entry name" value="Fork_head_dom"/>
</dbReference>
<dbReference type="SUPFAM" id="SSF46785">
    <property type="entry name" value="Winged helix' DNA-binding domain"/>
    <property type="match status" value="1"/>
</dbReference>
<dbReference type="AlphaFoldDB" id="A0A6I9YSB3"/>
<evidence type="ECO:0000259" key="8">
    <source>
        <dbReference type="PROSITE" id="PS50039"/>
    </source>
</evidence>
<feature type="region of interest" description="Disordered" evidence="7">
    <location>
        <begin position="132"/>
        <end position="302"/>
    </location>
</feature>
<evidence type="ECO:0000256" key="3">
    <source>
        <dbReference type="ARBA" id="ARBA00023125"/>
    </source>
</evidence>
<sequence length="384" mass="41933">MSQLYPGQLPASMVYLYGAERGALSGALGFGPAAGVLPRQESPQKPPYSYIALIAMAIQQAPEQKVTLNGIYQFIMERFPFYHDNKQGWQNSIRHNLSLNECFVKVPREKGRPGKGSYWTLDPRCTDMFEHGNYRRRKRKTRGGPQAPDEAGLDREGAPAEAPKRRLSSPPGGQQQRPRLPLQPGAEEELKPNPGVREQEEEEEEEEEEEDARSRLAATAAGERGSKPGPAEPPLRGSPVGLSPPRPEDGAPRLGEGPAARFWAPSAARFPQSPEAPPRAAAPAANRAESLRPPRGSAKPRSFSIESILARKVLAAPPKGEPSAAISKLDQLVGSGGHGETNEARPAFNASLVLDSHFPGRFYQLGIPFLSYLPLRFSETVFHF</sequence>
<evidence type="ECO:0000313" key="10">
    <source>
        <dbReference type="RefSeq" id="XP_013926829.1"/>
    </source>
</evidence>
<feature type="domain" description="Fork-head" evidence="8">
    <location>
        <begin position="45"/>
        <end position="139"/>
    </location>
</feature>
<reference evidence="10" key="1">
    <citation type="submission" date="2025-08" db="UniProtKB">
        <authorList>
            <consortium name="RefSeq"/>
        </authorList>
    </citation>
    <scope>IDENTIFICATION</scope>
    <source>
        <tissue evidence="10">Skeletal muscle</tissue>
    </source>
</reference>
<dbReference type="GO" id="GO:0005634">
    <property type="term" value="C:nucleus"/>
    <property type="evidence" value="ECO:0007669"/>
    <property type="project" value="UniProtKB-SubCell"/>
</dbReference>
<organism evidence="9 10">
    <name type="scientific">Thamnophis sirtalis</name>
    <dbReference type="NCBI Taxonomy" id="35019"/>
    <lineage>
        <taxon>Eukaryota</taxon>
        <taxon>Metazoa</taxon>
        <taxon>Chordata</taxon>
        <taxon>Craniata</taxon>
        <taxon>Vertebrata</taxon>
        <taxon>Euteleostomi</taxon>
        <taxon>Lepidosauria</taxon>
        <taxon>Squamata</taxon>
        <taxon>Bifurcata</taxon>
        <taxon>Unidentata</taxon>
        <taxon>Episquamata</taxon>
        <taxon>Toxicofera</taxon>
        <taxon>Serpentes</taxon>
        <taxon>Colubroidea</taxon>
        <taxon>Colubridae</taxon>
        <taxon>Natricinae</taxon>
        <taxon>Thamnophis</taxon>
    </lineage>
</organism>
<dbReference type="InterPro" id="IPR036390">
    <property type="entry name" value="WH_DNA-bd_sf"/>
</dbReference>
<dbReference type="InterPro" id="IPR036388">
    <property type="entry name" value="WH-like_DNA-bd_sf"/>
</dbReference>
<evidence type="ECO:0000256" key="6">
    <source>
        <dbReference type="PROSITE-ProRule" id="PRU00089"/>
    </source>
</evidence>
<proteinExistence type="predicted"/>
<dbReference type="Gene3D" id="1.10.10.10">
    <property type="entry name" value="Winged helix-like DNA-binding domain superfamily/Winged helix DNA-binding domain"/>
    <property type="match status" value="1"/>
</dbReference>
<evidence type="ECO:0000256" key="4">
    <source>
        <dbReference type="ARBA" id="ARBA00023163"/>
    </source>
</evidence>
<dbReference type="CDD" id="cd20027">
    <property type="entry name" value="FH_FOXL1"/>
    <property type="match status" value="1"/>
</dbReference>
<dbReference type="OrthoDB" id="6230630at2759"/>
<evidence type="ECO:0000256" key="2">
    <source>
        <dbReference type="ARBA" id="ARBA00023015"/>
    </source>
</evidence>
<dbReference type="PRINTS" id="PR00053">
    <property type="entry name" value="FORKHEAD"/>
</dbReference>
<dbReference type="GeneID" id="106552945"/>
<keyword evidence="3 6" id="KW-0238">DNA-binding</keyword>
<dbReference type="InterPro" id="IPR047514">
    <property type="entry name" value="FH_FOXL1"/>
</dbReference>
<dbReference type="RefSeq" id="XP_013926829.1">
    <property type="nucleotide sequence ID" value="XM_014071354.1"/>
</dbReference>
<dbReference type="PANTHER" id="PTHR11829">
    <property type="entry name" value="FORKHEAD BOX PROTEIN"/>
    <property type="match status" value="1"/>
</dbReference>
<dbReference type="KEGG" id="tsr:106552945"/>
<dbReference type="InterPro" id="IPR018122">
    <property type="entry name" value="TF_fork_head_CS_1"/>
</dbReference>
<dbReference type="Proteomes" id="UP000504617">
    <property type="component" value="Unplaced"/>
</dbReference>
<evidence type="ECO:0000256" key="1">
    <source>
        <dbReference type="ARBA" id="ARBA00004123"/>
    </source>
</evidence>
<keyword evidence="4" id="KW-0804">Transcription</keyword>
<evidence type="ECO:0000256" key="5">
    <source>
        <dbReference type="ARBA" id="ARBA00023242"/>
    </source>
</evidence>